<dbReference type="AlphaFoldDB" id="A0A1Y2MFZ2"/>
<dbReference type="InParanoid" id="A0A1Y2MFZ2"/>
<feature type="compositionally biased region" description="Polar residues" evidence="1">
    <location>
        <begin position="11"/>
        <end position="20"/>
    </location>
</feature>
<accession>A0A1Y2MFZ2</accession>
<gene>
    <name evidence="2" type="ORF">B5807_01344</name>
</gene>
<sequence length="109" mass="11914">MQSDERDMIKHSQTAQNGTEPTRADCRRQSHPACTVATITASSEKVSCVDKVFAECDIAIAPVVSLVPKEEGTILLSRATRSLQILVVSRHPEASRNLWIGGIGWIKRG</sequence>
<feature type="compositionally biased region" description="Basic and acidic residues" evidence="1">
    <location>
        <begin position="1"/>
        <end position="10"/>
    </location>
</feature>
<evidence type="ECO:0000256" key="1">
    <source>
        <dbReference type="SAM" id="MobiDB-lite"/>
    </source>
</evidence>
<protein>
    <submittedName>
        <fullName evidence="2">Uncharacterized protein</fullName>
    </submittedName>
</protein>
<reference evidence="2 3" key="1">
    <citation type="journal article" date="2017" name="Genome Announc.">
        <title>Genome sequence of the saprophytic ascomycete Epicoccum nigrum ICMP 19927 strain isolated from New Zealand.</title>
        <authorList>
            <person name="Fokin M."/>
            <person name="Fleetwood D."/>
            <person name="Weir B.S."/>
            <person name="Villas-Boas S.G."/>
        </authorList>
    </citation>
    <scope>NUCLEOTIDE SEQUENCE [LARGE SCALE GENOMIC DNA]</scope>
    <source>
        <strain evidence="2 3">ICMP 19927</strain>
    </source>
</reference>
<keyword evidence="3" id="KW-1185">Reference proteome</keyword>
<organism evidence="2 3">
    <name type="scientific">Epicoccum nigrum</name>
    <name type="common">Soil fungus</name>
    <name type="synonym">Epicoccum purpurascens</name>
    <dbReference type="NCBI Taxonomy" id="105696"/>
    <lineage>
        <taxon>Eukaryota</taxon>
        <taxon>Fungi</taxon>
        <taxon>Dikarya</taxon>
        <taxon>Ascomycota</taxon>
        <taxon>Pezizomycotina</taxon>
        <taxon>Dothideomycetes</taxon>
        <taxon>Pleosporomycetidae</taxon>
        <taxon>Pleosporales</taxon>
        <taxon>Pleosporineae</taxon>
        <taxon>Didymellaceae</taxon>
        <taxon>Epicoccum</taxon>
    </lineage>
</organism>
<proteinExistence type="predicted"/>
<dbReference type="Proteomes" id="UP000193240">
    <property type="component" value="Unassembled WGS sequence"/>
</dbReference>
<dbReference type="EMBL" id="KZ107838">
    <property type="protein sequence ID" value="OSS54158.1"/>
    <property type="molecule type" value="Genomic_DNA"/>
</dbReference>
<name>A0A1Y2MFZ2_EPING</name>
<evidence type="ECO:0000313" key="2">
    <source>
        <dbReference type="EMBL" id="OSS54158.1"/>
    </source>
</evidence>
<feature type="region of interest" description="Disordered" evidence="1">
    <location>
        <begin position="1"/>
        <end position="29"/>
    </location>
</feature>
<evidence type="ECO:0000313" key="3">
    <source>
        <dbReference type="Proteomes" id="UP000193240"/>
    </source>
</evidence>